<dbReference type="AlphaFoldDB" id="A0AA41X008"/>
<dbReference type="GO" id="GO:0032993">
    <property type="term" value="C:protein-DNA complex"/>
    <property type="evidence" value="ECO:0007669"/>
    <property type="project" value="TreeGrafter"/>
</dbReference>
<feature type="domain" description="DNA-binding protein H-NS-like C-terminal" evidence="6">
    <location>
        <begin position="88"/>
        <end position="134"/>
    </location>
</feature>
<dbReference type="InterPro" id="IPR054180">
    <property type="entry name" value="H-NS-like_N"/>
</dbReference>
<dbReference type="SUPFAM" id="SSF81273">
    <property type="entry name" value="H-NS histone-like proteins"/>
    <property type="match status" value="2"/>
</dbReference>
<dbReference type="GO" id="GO:0046983">
    <property type="term" value="F:protein dimerization activity"/>
    <property type="evidence" value="ECO:0007669"/>
    <property type="project" value="InterPro"/>
</dbReference>
<evidence type="ECO:0000256" key="3">
    <source>
        <dbReference type="ARBA" id="ARBA00022490"/>
    </source>
</evidence>
<comment type="caution">
    <text evidence="7">The sequence shown here is derived from an EMBL/GenBank/DDBJ whole genome shotgun (WGS) entry which is preliminary data.</text>
</comment>
<keyword evidence="8" id="KW-1185">Reference proteome</keyword>
<dbReference type="GO" id="GO:0003680">
    <property type="term" value="F:minor groove of adenine-thymine-rich DNA binding"/>
    <property type="evidence" value="ECO:0007669"/>
    <property type="project" value="TreeGrafter"/>
</dbReference>
<dbReference type="Pfam" id="PF00816">
    <property type="entry name" value="Histone_HNS"/>
    <property type="match status" value="1"/>
</dbReference>
<dbReference type="Gene3D" id="1.10.287.1050">
    <property type="entry name" value="H-NS histone-like proteins"/>
    <property type="match status" value="1"/>
</dbReference>
<keyword evidence="3" id="KW-0963">Cytoplasm</keyword>
<dbReference type="GO" id="GO:0000976">
    <property type="term" value="F:transcription cis-regulatory region binding"/>
    <property type="evidence" value="ECO:0007669"/>
    <property type="project" value="TreeGrafter"/>
</dbReference>
<sequence>MSDFLHILTHGRRLQGATKSLSVAELRDVITKLEAVIEKRIEQEAANAEKEAEKRAQIEKIREQMIAAGLDISDLDASVVATKQKSTRRKGAKRPVRYAITVAGTETKWTGIGRMPVVFSQALENGASLEDFLIA</sequence>
<dbReference type="PANTHER" id="PTHR38097">
    <property type="match status" value="1"/>
</dbReference>
<keyword evidence="4 5" id="KW-0238">DNA-binding</keyword>
<dbReference type="SMART" id="SM00528">
    <property type="entry name" value="HNS"/>
    <property type="match status" value="1"/>
</dbReference>
<accession>A0AA41X008</accession>
<protein>
    <recommendedName>
        <fullName evidence="5">DNA-binding protein</fullName>
    </recommendedName>
</protein>
<dbReference type="GO" id="GO:0009295">
    <property type="term" value="C:nucleoid"/>
    <property type="evidence" value="ECO:0007669"/>
    <property type="project" value="UniProtKB-SubCell"/>
</dbReference>
<dbReference type="RefSeq" id="WP_254097714.1">
    <property type="nucleotide sequence ID" value="NZ_JANATA010000001.1"/>
</dbReference>
<name>A0AA41X008_9ALTE</name>
<evidence type="ECO:0000313" key="8">
    <source>
        <dbReference type="Proteomes" id="UP001165413"/>
    </source>
</evidence>
<evidence type="ECO:0000256" key="4">
    <source>
        <dbReference type="ARBA" id="ARBA00023125"/>
    </source>
</evidence>
<evidence type="ECO:0000256" key="5">
    <source>
        <dbReference type="PIRNR" id="PIRNR002096"/>
    </source>
</evidence>
<dbReference type="InterPro" id="IPR027454">
    <property type="entry name" value="Histone_HNS_N"/>
</dbReference>
<dbReference type="Gene3D" id="4.10.430.10">
    <property type="entry name" value="Histone-like protein H-NS, C-terminal domain"/>
    <property type="match status" value="1"/>
</dbReference>
<evidence type="ECO:0000259" key="6">
    <source>
        <dbReference type="SMART" id="SM00528"/>
    </source>
</evidence>
<reference evidence="7" key="1">
    <citation type="submission" date="2022-07" db="EMBL/GenBank/DDBJ databases">
        <title>Characterization of the Novel Bacterium Alteromonas immobilis LMIT006 and Alteromonas gregis LMIT007.</title>
        <authorList>
            <person name="Lin X."/>
        </authorList>
    </citation>
    <scope>NUCLEOTIDE SEQUENCE</scope>
    <source>
        <strain evidence="7">LMIT007</strain>
    </source>
</reference>
<proteinExistence type="inferred from homology"/>
<dbReference type="GO" id="GO:0003681">
    <property type="term" value="F:bent DNA binding"/>
    <property type="evidence" value="ECO:0007669"/>
    <property type="project" value="TreeGrafter"/>
</dbReference>
<evidence type="ECO:0000256" key="1">
    <source>
        <dbReference type="ARBA" id="ARBA00004453"/>
    </source>
</evidence>
<dbReference type="EMBL" id="JANATA010000001">
    <property type="protein sequence ID" value="MCP3427397.1"/>
    <property type="molecule type" value="Genomic_DNA"/>
</dbReference>
<organism evidence="7 8">
    <name type="scientific">Opacimonas viscosa</name>
    <dbReference type="NCBI Taxonomy" id="2961944"/>
    <lineage>
        <taxon>Bacteria</taxon>
        <taxon>Pseudomonadati</taxon>
        <taxon>Pseudomonadota</taxon>
        <taxon>Gammaproteobacteria</taxon>
        <taxon>Alteromonadales</taxon>
        <taxon>Alteromonadaceae</taxon>
        <taxon>Opacimonas</taxon>
    </lineage>
</organism>
<gene>
    <name evidence="7" type="ORF">NLF92_00355</name>
</gene>
<dbReference type="GO" id="GO:0001217">
    <property type="term" value="F:DNA-binding transcription repressor activity"/>
    <property type="evidence" value="ECO:0007669"/>
    <property type="project" value="TreeGrafter"/>
</dbReference>
<dbReference type="Pfam" id="PF22470">
    <property type="entry name" value="Histone_HNS_N"/>
    <property type="match status" value="1"/>
</dbReference>
<evidence type="ECO:0000256" key="2">
    <source>
        <dbReference type="ARBA" id="ARBA00010610"/>
    </source>
</evidence>
<dbReference type="PANTHER" id="PTHR38097:SF2">
    <property type="entry name" value="DNA-BINDING PROTEIN STPA"/>
    <property type="match status" value="1"/>
</dbReference>
<comment type="similarity">
    <text evidence="2 5">Belongs to the histone-like protein H-NS family.</text>
</comment>
<dbReference type="GO" id="GO:0005829">
    <property type="term" value="C:cytosol"/>
    <property type="evidence" value="ECO:0007669"/>
    <property type="project" value="TreeGrafter"/>
</dbReference>
<dbReference type="InterPro" id="IPR001801">
    <property type="entry name" value="Histone_HNS"/>
</dbReference>
<evidence type="ECO:0000313" key="7">
    <source>
        <dbReference type="EMBL" id="MCP3427397.1"/>
    </source>
</evidence>
<comment type="subcellular location">
    <subcellularLocation>
        <location evidence="1">Cytoplasm</location>
        <location evidence="1">Nucleoid</location>
    </subcellularLocation>
</comment>
<dbReference type="InterPro" id="IPR027444">
    <property type="entry name" value="H-NS_C_dom"/>
</dbReference>
<dbReference type="Proteomes" id="UP001165413">
    <property type="component" value="Unassembled WGS sequence"/>
</dbReference>
<dbReference type="GO" id="GO:0030527">
    <property type="term" value="F:structural constituent of chromatin"/>
    <property type="evidence" value="ECO:0007669"/>
    <property type="project" value="InterPro"/>
</dbReference>
<dbReference type="InterPro" id="IPR037150">
    <property type="entry name" value="H-NS_C_dom_sf"/>
</dbReference>
<dbReference type="PIRSF" id="PIRSF002096">
    <property type="entry name" value="HnS"/>
    <property type="match status" value="1"/>
</dbReference>